<sequence>MVFCHMSLSPRIIALLLALLIAGLTMAFLAFVPGTTGSMLFVVGTSSFLLSFFLVMYTIDILVYREITKLYDAIRRLKVKDFSISRKSILKTGNPFKKLNDEIFVYVAKKQREIDELKRMEQFRREFLADVSHELKTPIFAAQGFIHTLIDGAVDDEFVRDKFLAKAARSLDGLDALVKDLVALSQLETGELRMHFERVDMRQLIEEIFEQLESLARARTTSLRLKAPQGPIWVKADRQRMTQVMINLIQNAVKYGNDNGRVIVALDEDGKKHIQVSVKDDGPGIPPEHLSRIFERFYRVEKSRSKEQGGTGLGLAIVKHILNAHKSKITVLSRLEKGTEFRFKLDKE</sequence>
<gene>
    <name evidence="9" type="ORF">FAES_0959</name>
</gene>
<dbReference type="HOGENOM" id="CLU_000445_89_3_10"/>
<keyword evidence="4" id="KW-0808">Transferase</keyword>
<dbReference type="Gene3D" id="3.30.565.10">
    <property type="entry name" value="Histidine kinase-like ATPase, C-terminal domain"/>
    <property type="match status" value="1"/>
</dbReference>
<proteinExistence type="predicted"/>
<dbReference type="Pfam" id="PF02518">
    <property type="entry name" value="HATPase_c"/>
    <property type="match status" value="1"/>
</dbReference>
<evidence type="ECO:0000313" key="9">
    <source>
        <dbReference type="EMBL" id="CCG98970.1"/>
    </source>
</evidence>
<dbReference type="SMART" id="SM00387">
    <property type="entry name" value="HATPase_c"/>
    <property type="match status" value="1"/>
</dbReference>
<dbReference type="GO" id="GO:0016036">
    <property type="term" value="P:cellular response to phosphate starvation"/>
    <property type="evidence" value="ECO:0007669"/>
    <property type="project" value="TreeGrafter"/>
</dbReference>
<dbReference type="PRINTS" id="PR00344">
    <property type="entry name" value="BCTRLSENSOR"/>
</dbReference>
<evidence type="ECO:0000256" key="5">
    <source>
        <dbReference type="ARBA" id="ARBA00022777"/>
    </source>
</evidence>
<dbReference type="AlphaFoldDB" id="I0K4B7"/>
<dbReference type="SUPFAM" id="SSF47384">
    <property type="entry name" value="Homodimeric domain of signal transducing histidine kinase"/>
    <property type="match status" value="1"/>
</dbReference>
<keyword evidence="7" id="KW-0472">Membrane</keyword>
<reference evidence="9 10" key="1">
    <citation type="journal article" date="2012" name="J. Bacteriol.">
        <title>Genome Sequence of Fibrella aestuarina BUZ 2T, a Filamentous Marine Bacterium.</title>
        <authorList>
            <person name="Filippini M."/>
            <person name="Qi W."/>
            <person name="Blom J."/>
            <person name="Goesmann A."/>
            <person name="Smits T.H."/>
            <person name="Bagheri H.C."/>
        </authorList>
    </citation>
    <scope>NUCLEOTIDE SEQUENCE [LARGE SCALE GENOMIC DNA]</scope>
    <source>
        <strain evidence="10">BUZ 2T</strain>
    </source>
</reference>
<dbReference type="InterPro" id="IPR036097">
    <property type="entry name" value="HisK_dim/P_sf"/>
</dbReference>
<dbReference type="SUPFAM" id="SSF55874">
    <property type="entry name" value="ATPase domain of HSP90 chaperone/DNA topoisomerase II/histidine kinase"/>
    <property type="match status" value="1"/>
</dbReference>
<evidence type="ECO:0000313" key="10">
    <source>
        <dbReference type="Proteomes" id="UP000011058"/>
    </source>
</evidence>
<dbReference type="eggNOG" id="COG5002">
    <property type="taxonomic scope" value="Bacteria"/>
</dbReference>
<dbReference type="InterPro" id="IPR003661">
    <property type="entry name" value="HisK_dim/P_dom"/>
</dbReference>
<dbReference type="Proteomes" id="UP000011058">
    <property type="component" value="Chromosome"/>
</dbReference>
<dbReference type="PATRIC" id="fig|1166018.3.peg.2677"/>
<dbReference type="GO" id="GO:0000155">
    <property type="term" value="F:phosphorelay sensor kinase activity"/>
    <property type="evidence" value="ECO:0007669"/>
    <property type="project" value="InterPro"/>
</dbReference>
<dbReference type="InterPro" id="IPR003594">
    <property type="entry name" value="HATPase_dom"/>
</dbReference>
<feature type="transmembrane region" description="Helical" evidence="7">
    <location>
        <begin position="38"/>
        <end position="59"/>
    </location>
</feature>
<evidence type="ECO:0000256" key="3">
    <source>
        <dbReference type="ARBA" id="ARBA00022553"/>
    </source>
</evidence>
<dbReference type="PANTHER" id="PTHR45453:SF1">
    <property type="entry name" value="PHOSPHATE REGULON SENSOR PROTEIN PHOR"/>
    <property type="match status" value="1"/>
</dbReference>
<feature type="transmembrane region" description="Helical" evidence="7">
    <location>
        <begin position="12"/>
        <end position="32"/>
    </location>
</feature>
<dbReference type="InterPro" id="IPR036890">
    <property type="entry name" value="HATPase_C_sf"/>
</dbReference>
<dbReference type="CDD" id="cd00075">
    <property type="entry name" value="HATPase"/>
    <property type="match status" value="1"/>
</dbReference>
<comment type="catalytic activity">
    <reaction evidence="1">
        <text>ATP + protein L-histidine = ADP + protein N-phospho-L-histidine.</text>
        <dbReference type="EC" id="2.7.13.3"/>
    </reaction>
</comment>
<dbReference type="GO" id="GO:0005886">
    <property type="term" value="C:plasma membrane"/>
    <property type="evidence" value="ECO:0007669"/>
    <property type="project" value="TreeGrafter"/>
</dbReference>
<dbReference type="EMBL" id="HE796683">
    <property type="protein sequence ID" value="CCG98970.1"/>
    <property type="molecule type" value="Genomic_DNA"/>
</dbReference>
<evidence type="ECO:0000256" key="4">
    <source>
        <dbReference type="ARBA" id="ARBA00022679"/>
    </source>
</evidence>
<dbReference type="GO" id="GO:0004721">
    <property type="term" value="F:phosphoprotein phosphatase activity"/>
    <property type="evidence" value="ECO:0007669"/>
    <property type="project" value="TreeGrafter"/>
</dbReference>
<dbReference type="STRING" id="1166018.FAES_0959"/>
<accession>I0K4B7</accession>
<evidence type="ECO:0000256" key="2">
    <source>
        <dbReference type="ARBA" id="ARBA00012438"/>
    </source>
</evidence>
<evidence type="ECO:0000256" key="6">
    <source>
        <dbReference type="ARBA" id="ARBA00023012"/>
    </source>
</evidence>
<keyword evidence="5 9" id="KW-0418">Kinase</keyword>
<keyword evidence="10" id="KW-1185">Reference proteome</keyword>
<keyword evidence="3" id="KW-0597">Phosphoprotein</keyword>
<keyword evidence="7" id="KW-1133">Transmembrane helix</keyword>
<dbReference type="CDD" id="cd00082">
    <property type="entry name" value="HisKA"/>
    <property type="match status" value="1"/>
</dbReference>
<dbReference type="PANTHER" id="PTHR45453">
    <property type="entry name" value="PHOSPHATE REGULON SENSOR PROTEIN PHOR"/>
    <property type="match status" value="1"/>
</dbReference>
<dbReference type="KEGG" id="fae:FAES_0959"/>
<dbReference type="FunFam" id="3.30.565.10:FF:000006">
    <property type="entry name" value="Sensor histidine kinase WalK"/>
    <property type="match status" value="1"/>
</dbReference>
<keyword evidence="6" id="KW-0902">Two-component regulatory system</keyword>
<protein>
    <recommendedName>
        <fullName evidence="2">histidine kinase</fullName>
        <ecNumber evidence="2">2.7.13.3</ecNumber>
    </recommendedName>
</protein>
<dbReference type="InterPro" id="IPR004358">
    <property type="entry name" value="Sig_transdc_His_kin-like_C"/>
</dbReference>
<evidence type="ECO:0000256" key="1">
    <source>
        <dbReference type="ARBA" id="ARBA00000085"/>
    </source>
</evidence>
<keyword evidence="7" id="KW-0812">Transmembrane</keyword>
<organism evidence="9 10">
    <name type="scientific">Fibrella aestuarina BUZ 2</name>
    <dbReference type="NCBI Taxonomy" id="1166018"/>
    <lineage>
        <taxon>Bacteria</taxon>
        <taxon>Pseudomonadati</taxon>
        <taxon>Bacteroidota</taxon>
        <taxon>Cytophagia</taxon>
        <taxon>Cytophagales</taxon>
        <taxon>Spirosomataceae</taxon>
        <taxon>Fibrella</taxon>
    </lineage>
</organism>
<dbReference type="PROSITE" id="PS50109">
    <property type="entry name" value="HIS_KIN"/>
    <property type="match status" value="1"/>
</dbReference>
<feature type="domain" description="Histidine kinase" evidence="8">
    <location>
        <begin position="130"/>
        <end position="348"/>
    </location>
</feature>
<dbReference type="Gene3D" id="1.10.287.130">
    <property type="match status" value="1"/>
</dbReference>
<dbReference type="SMART" id="SM00388">
    <property type="entry name" value="HisKA"/>
    <property type="match status" value="1"/>
</dbReference>
<dbReference type="InterPro" id="IPR005467">
    <property type="entry name" value="His_kinase_dom"/>
</dbReference>
<evidence type="ECO:0000256" key="7">
    <source>
        <dbReference type="SAM" id="Phobius"/>
    </source>
</evidence>
<name>I0K4B7_9BACT</name>
<dbReference type="InterPro" id="IPR050351">
    <property type="entry name" value="BphY/WalK/GraS-like"/>
</dbReference>
<dbReference type="EC" id="2.7.13.3" evidence="2"/>
<evidence type="ECO:0000259" key="8">
    <source>
        <dbReference type="PROSITE" id="PS50109"/>
    </source>
</evidence>
<dbReference type="Pfam" id="PF00512">
    <property type="entry name" value="HisKA"/>
    <property type="match status" value="1"/>
</dbReference>